<organism evidence="4 5">
    <name type="scientific">Brettanomyces naardenensis</name>
    <name type="common">Yeast</name>
    <dbReference type="NCBI Taxonomy" id="13370"/>
    <lineage>
        <taxon>Eukaryota</taxon>
        <taxon>Fungi</taxon>
        <taxon>Dikarya</taxon>
        <taxon>Ascomycota</taxon>
        <taxon>Saccharomycotina</taxon>
        <taxon>Pichiomycetes</taxon>
        <taxon>Pichiales</taxon>
        <taxon>Pichiaceae</taxon>
        <taxon>Brettanomyces</taxon>
    </lineage>
</organism>
<evidence type="ECO:0000313" key="4">
    <source>
        <dbReference type="EMBL" id="VEU22199.1"/>
    </source>
</evidence>
<feature type="transmembrane region" description="Helical" evidence="2">
    <location>
        <begin position="332"/>
        <end position="353"/>
    </location>
</feature>
<keyword evidence="2" id="KW-0472">Membrane</keyword>
<name>A0A448YMM3_BRENA</name>
<feature type="transmembrane region" description="Helical" evidence="2">
    <location>
        <begin position="100"/>
        <end position="118"/>
    </location>
</feature>
<keyword evidence="5" id="KW-1185">Reference proteome</keyword>
<dbReference type="InterPro" id="IPR022703">
    <property type="entry name" value="DUF3533"/>
</dbReference>
<feature type="transmembrane region" description="Helical" evidence="2">
    <location>
        <begin position="455"/>
        <end position="480"/>
    </location>
</feature>
<dbReference type="FunCoup" id="A0A448YMM3">
    <property type="interactions" value="51"/>
</dbReference>
<keyword evidence="2" id="KW-1133">Transmembrane helix</keyword>
<dbReference type="OrthoDB" id="2140105at2759"/>
<reference evidence="4 5" key="1">
    <citation type="submission" date="2018-12" db="EMBL/GenBank/DDBJ databases">
        <authorList>
            <person name="Tiukova I."/>
            <person name="Dainat J."/>
        </authorList>
    </citation>
    <scope>NUCLEOTIDE SEQUENCE [LARGE SCALE GENOMIC DNA]</scope>
</reference>
<accession>A0A448YMM3</accession>
<dbReference type="GO" id="GO:0016020">
    <property type="term" value="C:membrane"/>
    <property type="evidence" value="ECO:0007669"/>
    <property type="project" value="TreeGrafter"/>
</dbReference>
<dbReference type="STRING" id="13370.A0A448YMM3"/>
<dbReference type="Pfam" id="PF12051">
    <property type="entry name" value="DUF3533"/>
    <property type="match status" value="1"/>
</dbReference>
<feature type="transmembrane region" description="Helical" evidence="2">
    <location>
        <begin position="365"/>
        <end position="384"/>
    </location>
</feature>
<feature type="domain" description="DUF3533" evidence="3">
    <location>
        <begin position="104"/>
        <end position="470"/>
    </location>
</feature>
<dbReference type="EMBL" id="CAACVR010000020">
    <property type="protein sequence ID" value="VEU22199.1"/>
    <property type="molecule type" value="Genomic_DNA"/>
</dbReference>
<evidence type="ECO:0000256" key="1">
    <source>
        <dbReference type="SAM" id="MobiDB-lite"/>
    </source>
</evidence>
<dbReference type="InterPro" id="IPR053001">
    <property type="entry name" value="MNNG_permease-like"/>
</dbReference>
<evidence type="ECO:0000256" key="2">
    <source>
        <dbReference type="SAM" id="Phobius"/>
    </source>
</evidence>
<feature type="transmembrane region" description="Helical" evidence="2">
    <location>
        <begin position="292"/>
        <end position="316"/>
    </location>
</feature>
<feature type="transmembrane region" description="Helical" evidence="2">
    <location>
        <begin position="390"/>
        <end position="411"/>
    </location>
</feature>
<dbReference type="Proteomes" id="UP000290900">
    <property type="component" value="Unassembled WGS sequence"/>
</dbReference>
<evidence type="ECO:0000313" key="5">
    <source>
        <dbReference type="Proteomes" id="UP000290900"/>
    </source>
</evidence>
<dbReference type="PANTHER" id="PTHR34814">
    <property type="entry name" value="NITROSOGUANIDINE RESISTANCE PROTEIN SNG1"/>
    <property type="match status" value="1"/>
</dbReference>
<evidence type="ECO:0000259" key="3">
    <source>
        <dbReference type="Pfam" id="PF12051"/>
    </source>
</evidence>
<feature type="region of interest" description="Disordered" evidence="1">
    <location>
        <begin position="54"/>
        <end position="78"/>
    </location>
</feature>
<feature type="compositionally biased region" description="Basic and acidic residues" evidence="1">
    <location>
        <begin position="505"/>
        <end position="514"/>
    </location>
</feature>
<keyword evidence="2" id="KW-0812">Transmembrane</keyword>
<dbReference type="PANTHER" id="PTHR34814:SF1">
    <property type="entry name" value="NITROSOGUANIDINE RESISTANCE PROTEIN SNG1"/>
    <property type="match status" value="1"/>
</dbReference>
<sequence>MSSQNHANGTVESSSNLIPYAGSESEFEYQSGHSRGSRASDLLRRVTQYTEYSVASGEAGREEEAEEEARRKQHLASQPTRHGFWSRHNGAMRKMFFKQWVTVILVLCAYVLAVFSIYRGSMYKRLDRLTNLKVLVVVEDDRTGILTSTLLQSLESPAVAHLAGWTVNNYIPEDEVIDLISKEKYWGSIYVSAPNVSTQLVSAFQKGQNVSDVALVRCYYETARDLMGVSLYAKPALLQAGAVFDTFLQEEVYPGLIAGLSAGQFAALRNTSTLTNPPDILFTDGNPVTNPVLLAPLQVGLIYMIILSLFQILWFLKINGDMAKFLRPINYIAYRMTMSQVNCLVISLAYACLNRAFQIDMNRKWKGGFGVMWMVSFLVMSACGGANENIFLVTGAILPPLGGFWILFFVILNISATFSPIELCPAVFRFTYALPIKNGYELMKMILLGTYSGHIGRYFGVLVAWVVLNNLLMPFCLLFFANMSKKKIVTELAKEKAEDQDDERSEPGKTARTP</sequence>
<gene>
    <name evidence="4" type="ORF">BRENAR_LOCUS2931</name>
</gene>
<dbReference type="AlphaFoldDB" id="A0A448YMM3"/>
<proteinExistence type="predicted"/>
<protein>
    <submittedName>
        <fullName evidence="4">DEKNAAC103228</fullName>
    </submittedName>
</protein>
<dbReference type="InParanoid" id="A0A448YMM3"/>
<feature type="region of interest" description="Disordered" evidence="1">
    <location>
        <begin position="493"/>
        <end position="514"/>
    </location>
</feature>